<comment type="caution">
    <text evidence="7">The sequence shown here is derived from an EMBL/GenBank/DDBJ whole genome shotgun (WGS) entry which is preliminary data.</text>
</comment>
<feature type="domain" description="Nitroreductase" evidence="6">
    <location>
        <begin position="17"/>
        <end position="175"/>
    </location>
</feature>
<dbReference type="Proteomes" id="UP000619536">
    <property type="component" value="Unassembled WGS sequence"/>
</dbReference>
<evidence type="ECO:0000256" key="1">
    <source>
        <dbReference type="ARBA" id="ARBA00008366"/>
    </source>
</evidence>
<protein>
    <submittedName>
        <fullName evidence="7">NADPH-dependent oxidoreductase</fullName>
    </submittedName>
</protein>
<evidence type="ECO:0000313" key="8">
    <source>
        <dbReference type="Proteomes" id="UP000619536"/>
    </source>
</evidence>
<dbReference type="AlphaFoldDB" id="A0A8J3EZZ8"/>
<reference evidence="7" key="1">
    <citation type="journal article" date="2014" name="Int. J. Syst. Evol. Microbiol.">
        <title>Complete genome sequence of Corynebacterium casei LMG S-19264T (=DSM 44701T), isolated from a smear-ripened cheese.</title>
        <authorList>
            <consortium name="US DOE Joint Genome Institute (JGI-PGF)"/>
            <person name="Walter F."/>
            <person name="Albersmeier A."/>
            <person name="Kalinowski J."/>
            <person name="Ruckert C."/>
        </authorList>
    </citation>
    <scope>NUCLEOTIDE SEQUENCE</scope>
    <source>
        <strain evidence="7">CCM 8606</strain>
    </source>
</reference>
<evidence type="ECO:0000259" key="6">
    <source>
        <dbReference type="Pfam" id="PF00881"/>
    </source>
</evidence>
<dbReference type="Pfam" id="PF00881">
    <property type="entry name" value="Nitroreductase"/>
    <property type="match status" value="1"/>
</dbReference>
<dbReference type="PANTHER" id="PTHR43425">
    <property type="entry name" value="OXYGEN-INSENSITIVE NADPH NITROREDUCTASE"/>
    <property type="match status" value="1"/>
</dbReference>
<evidence type="ECO:0000256" key="2">
    <source>
        <dbReference type="ARBA" id="ARBA00022630"/>
    </source>
</evidence>
<reference evidence="7" key="2">
    <citation type="submission" date="2020-09" db="EMBL/GenBank/DDBJ databases">
        <authorList>
            <person name="Sun Q."/>
            <person name="Sedlacek I."/>
        </authorList>
    </citation>
    <scope>NUCLEOTIDE SEQUENCE</scope>
    <source>
        <strain evidence="7">CCM 8606</strain>
    </source>
</reference>
<evidence type="ECO:0000313" key="7">
    <source>
        <dbReference type="EMBL" id="GGI14956.1"/>
    </source>
</evidence>
<dbReference type="InterPro" id="IPR000415">
    <property type="entry name" value="Nitroreductase-like"/>
</dbReference>
<name>A0A8J3EZZ8_9BIFI</name>
<dbReference type="GO" id="GO:0016491">
    <property type="term" value="F:oxidoreductase activity"/>
    <property type="evidence" value="ECO:0007669"/>
    <property type="project" value="UniProtKB-UniRule"/>
</dbReference>
<evidence type="ECO:0000256" key="5">
    <source>
        <dbReference type="PIRNR" id="PIRNR005426"/>
    </source>
</evidence>
<keyword evidence="2 5" id="KW-0285">Flavoprotein</keyword>
<proteinExistence type="inferred from homology"/>
<dbReference type="PIRSF" id="PIRSF005426">
    <property type="entry name" value="Frp"/>
    <property type="match status" value="1"/>
</dbReference>
<keyword evidence="4 5" id="KW-0560">Oxidoreductase</keyword>
<sequence length="266" mass="30082">MIMSEYTLQNSTITTLLERRSIRQWADEPIPDDVIETLQSVAQHAPTSEFLNDWSAIRITDPNVAAQLAEIGNQPYIAQAPLLYVFVADEHRNMQIAQSHDAEFTEDTVSFTSSYRFVQAHNDVILAMHAMETAANSLGLGCVYLGSILNNIDKLIEILHLPKYTFPVLGLAIGKPAQEPMIKPRMSQSMQFFENHYPEADDTQFTQQLNENLADFDKRVHQYYDLRHADRPVAAFSDQVVKNAQKDLSKKNITTPAAAQGFQLNR</sequence>
<gene>
    <name evidence="7" type="ORF">GCM10007377_13510</name>
</gene>
<keyword evidence="3 5" id="KW-0288">FMN</keyword>
<organism evidence="7 8">
    <name type="scientific">Galliscardovia ingluviei</name>
    <dbReference type="NCBI Taxonomy" id="1769422"/>
    <lineage>
        <taxon>Bacteria</taxon>
        <taxon>Bacillati</taxon>
        <taxon>Actinomycetota</taxon>
        <taxon>Actinomycetes</taxon>
        <taxon>Bifidobacteriales</taxon>
        <taxon>Bifidobacteriaceae</taxon>
        <taxon>Galliscardovia</taxon>
    </lineage>
</organism>
<dbReference type="Gene3D" id="3.40.109.10">
    <property type="entry name" value="NADH Oxidase"/>
    <property type="match status" value="1"/>
</dbReference>
<comment type="similarity">
    <text evidence="1 5">Belongs to the flavin oxidoreductase frp family.</text>
</comment>
<keyword evidence="5" id="KW-0521">NADP</keyword>
<dbReference type="EMBL" id="BMDH01000003">
    <property type="protein sequence ID" value="GGI14956.1"/>
    <property type="molecule type" value="Genomic_DNA"/>
</dbReference>
<dbReference type="InterPro" id="IPR029479">
    <property type="entry name" value="Nitroreductase"/>
</dbReference>
<accession>A0A8J3EZZ8</accession>
<keyword evidence="8" id="KW-1185">Reference proteome</keyword>
<evidence type="ECO:0000256" key="3">
    <source>
        <dbReference type="ARBA" id="ARBA00022643"/>
    </source>
</evidence>
<dbReference type="InterPro" id="IPR016446">
    <property type="entry name" value="Flavin_OxRdtase_Frp"/>
</dbReference>
<dbReference type="SUPFAM" id="SSF55469">
    <property type="entry name" value="FMN-dependent nitroreductase-like"/>
    <property type="match status" value="1"/>
</dbReference>
<evidence type="ECO:0000256" key="4">
    <source>
        <dbReference type="ARBA" id="ARBA00023002"/>
    </source>
</evidence>
<dbReference type="PANTHER" id="PTHR43425:SF2">
    <property type="entry name" value="OXYGEN-INSENSITIVE NADPH NITROREDUCTASE"/>
    <property type="match status" value="1"/>
</dbReference>